<dbReference type="InterPro" id="IPR025870">
    <property type="entry name" value="Glyoxalase-like_dom"/>
</dbReference>
<proteinExistence type="predicted"/>
<feature type="domain" description="VOC" evidence="1">
    <location>
        <begin position="14"/>
        <end position="162"/>
    </location>
</feature>
<evidence type="ECO:0000259" key="1">
    <source>
        <dbReference type="PROSITE" id="PS51819"/>
    </source>
</evidence>
<dbReference type="InterPro" id="IPR037523">
    <property type="entry name" value="VOC_core"/>
</dbReference>
<organism evidence="2 3">
    <name type="scientific">Allopusillimonas soli</name>
    <dbReference type="NCBI Taxonomy" id="659016"/>
    <lineage>
        <taxon>Bacteria</taxon>
        <taxon>Pseudomonadati</taxon>
        <taxon>Pseudomonadota</taxon>
        <taxon>Betaproteobacteria</taxon>
        <taxon>Burkholderiales</taxon>
        <taxon>Alcaligenaceae</taxon>
        <taxon>Allopusillimonas</taxon>
    </lineage>
</organism>
<dbReference type="RefSeq" id="WP_129969185.1">
    <property type="nucleotide sequence ID" value="NZ_JACCEW010000003.1"/>
</dbReference>
<dbReference type="Pfam" id="PF13468">
    <property type="entry name" value="Glyoxalase_3"/>
    <property type="match status" value="1"/>
</dbReference>
<name>A0A853FDI0_9BURK</name>
<dbReference type="Gene3D" id="3.10.180.10">
    <property type="entry name" value="2,3-Dihydroxybiphenyl 1,2-Dioxygenase, domain 1"/>
    <property type="match status" value="1"/>
</dbReference>
<gene>
    <name evidence="2" type="ORF">H0A68_12520</name>
</gene>
<evidence type="ECO:0000313" key="3">
    <source>
        <dbReference type="Proteomes" id="UP000580517"/>
    </source>
</evidence>
<dbReference type="EMBL" id="JACCEW010000003">
    <property type="protein sequence ID" value="NYT37702.1"/>
    <property type="molecule type" value="Genomic_DNA"/>
</dbReference>
<dbReference type="AlphaFoldDB" id="A0A853FDI0"/>
<dbReference type="SUPFAM" id="SSF54593">
    <property type="entry name" value="Glyoxalase/Bleomycin resistance protein/Dihydroxybiphenyl dioxygenase"/>
    <property type="match status" value="1"/>
</dbReference>
<dbReference type="InterPro" id="IPR029068">
    <property type="entry name" value="Glyas_Bleomycin-R_OHBP_Dase"/>
</dbReference>
<protein>
    <submittedName>
        <fullName evidence="2">VOC family protein</fullName>
    </submittedName>
</protein>
<accession>A0A853FDI0</accession>
<evidence type="ECO:0000313" key="2">
    <source>
        <dbReference type="EMBL" id="NYT37702.1"/>
    </source>
</evidence>
<reference evidence="2 3" key="1">
    <citation type="submission" date="2020-07" db="EMBL/GenBank/DDBJ databases">
        <title>Taxonomic revisions and descriptions of new bacterial species based on genomic comparisons in the high-G+C-content subgroup of the family Alcaligenaceae.</title>
        <authorList>
            <person name="Szabo A."/>
            <person name="Felfoldi T."/>
        </authorList>
    </citation>
    <scope>NUCLEOTIDE SEQUENCE [LARGE SCALE GENOMIC DNA]</scope>
    <source>
        <strain evidence="2 3">DSM 25264</strain>
    </source>
</reference>
<dbReference type="PROSITE" id="PS51819">
    <property type="entry name" value="VOC"/>
    <property type="match status" value="1"/>
</dbReference>
<dbReference type="OrthoDB" id="9812467at2"/>
<dbReference type="Proteomes" id="UP000580517">
    <property type="component" value="Unassembled WGS sequence"/>
</dbReference>
<comment type="caution">
    <text evidence="2">The sequence shown here is derived from an EMBL/GenBank/DDBJ whole genome shotgun (WGS) entry which is preliminary data.</text>
</comment>
<sequence>MTMLPASARPGITGLDHIGLYVQSLDDSAEQFARLGFLLTPLSQHSSAEAGTGEVILRGTANRCAMLADGYIELVGIVDPARDLRDVANGLKRYEGMHIMAYGVDDPSQAMTHMRRNGFTPRLGDLRRHVDTPEGQRTARFTQVRVPRDEMPDGLVMCLRQETPELLWQPRYLTHPNGAIALEAVVLAVENIAETASRYKRYFGTRPTPIPGGLRFQLPQGSLQLLEPSAIAREFNQIAPPLLPFPAAAIVSVASLAKTESLLVSNRVEYEKRRDALHIPPRSAGNMGLIFKAKTNGHD</sequence>
<keyword evidence="3" id="KW-1185">Reference proteome</keyword>